<evidence type="ECO:0000259" key="10">
    <source>
        <dbReference type="PROSITE" id="PS50089"/>
    </source>
</evidence>
<evidence type="ECO:0000256" key="8">
    <source>
        <dbReference type="PROSITE-ProRule" id="PRU00175"/>
    </source>
</evidence>
<keyword evidence="3" id="KW-0808">Transferase</keyword>
<dbReference type="InterPro" id="IPR001841">
    <property type="entry name" value="Znf_RING"/>
</dbReference>
<keyword evidence="7" id="KW-0862">Zinc</keyword>
<dbReference type="SUPFAM" id="SSF57850">
    <property type="entry name" value="RING/U-box"/>
    <property type="match status" value="1"/>
</dbReference>
<evidence type="ECO:0000256" key="6">
    <source>
        <dbReference type="ARBA" id="ARBA00022786"/>
    </source>
</evidence>
<dbReference type="AlphaFoldDB" id="A0AA88D2P8"/>
<evidence type="ECO:0000256" key="1">
    <source>
        <dbReference type="ARBA" id="ARBA00000900"/>
    </source>
</evidence>
<evidence type="ECO:0000256" key="2">
    <source>
        <dbReference type="ARBA" id="ARBA00012483"/>
    </source>
</evidence>
<keyword evidence="5 8" id="KW-0863">Zinc-finger</keyword>
<feature type="region of interest" description="Disordered" evidence="9">
    <location>
        <begin position="48"/>
        <end position="67"/>
    </location>
</feature>
<dbReference type="PANTHER" id="PTHR46463">
    <property type="entry name" value="ZINC FINGER, RING/FYVE/PHD-TYPE"/>
    <property type="match status" value="1"/>
</dbReference>
<evidence type="ECO:0000256" key="4">
    <source>
        <dbReference type="ARBA" id="ARBA00022723"/>
    </source>
</evidence>
<organism evidence="11 12">
    <name type="scientific">Ficus carica</name>
    <name type="common">Common fig</name>
    <dbReference type="NCBI Taxonomy" id="3494"/>
    <lineage>
        <taxon>Eukaryota</taxon>
        <taxon>Viridiplantae</taxon>
        <taxon>Streptophyta</taxon>
        <taxon>Embryophyta</taxon>
        <taxon>Tracheophyta</taxon>
        <taxon>Spermatophyta</taxon>
        <taxon>Magnoliopsida</taxon>
        <taxon>eudicotyledons</taxon>
        <taxon>Gunneridae</taxon>
        <taxon>Pentapetalae</taxon>
        <taxon>rosids</taxon>
        <taxon>fabids</taxon>
        <taxon>Rosales</taxon>
        <taxon>Moraceae</taxon>
        <taxon>Ficeae</taxon>
        <taxon>Ficus</taxon>
    </lineage>
</organism>
<dbReference type="SMART" id="SM00184">
    <property type="entry name" value="RING"/>
    <property type="match status" value="1"/>
</dbReference>
<evidence type="ECO:0000256" key="9">
    <source>
        <dbReference type="SAM" id="MobiDB-lite"/>
    </source>
</evidence>
<dbReference type="InterPro" id="IPR013083">
    <property type="entry name" value="Znf_RING/FYVE/PHD"/>
</dbReference>
<evidence type="ECO:0000256" key="3">
    <source>
        <dbReference type="ARBA" id="ARBA00022679"/>
    </source>
</evidence>
<dbReference type="Proteomes" id="UP001187192">
    <property type="component" value="Unassembled WGS sequence"/>
</dbReference>
<comment type="catalytic activity">
    <reaction evidence="1">
        <text>S-ubiquitinyl-[E2 ubiquitin-conjugating enzyme]-L-cysteine + [acceptor protein]-L-lysine = [E2 ubiquitin-conjugating enzyme]-L-cysteine + N(6)-ubiquitinyl-[acceptor protein]-L-lysine.</text>
        <dbReference type="EC" id="2.3.2.27"/>
    </reaction>
</comment>
<proteinExistence type="predicted"/>
<keyword evidence="4" id="KW-0479">Metal-binding</keyword>
<gene>
    <name evidence="11" type="ORF">TIFTF001_011263</name>
</gene>
<dbReference type="Pfam" id="PF13639">
    <property type="entry name" value="zf-RING_2"/>
    <property type="match status" value="1"/>
</dbReference>
<evidence type="ECO:0000256" key="7">
    <source>
        <dbReference type="ARBA" id="ARBA00022833"/>
    </source>
</evidence>
<dbReference type="GO" id="GO:0008270">
    <property type="term" value="F:zinc ion binding"/>
    <property type="evidence" value="ECO:0007669"/>
    <property type="project" value="UniProtKB-KW"/>
</dbReference>
<evidence type="ECO:0000256" key="5">
    <source>
        <dbReference type="ARBA" id="ARBA00022771"/>
    </source>
</evidence>
<dbReference type="EC" id="2.3.2.27" evidence="2"/>
<feature type="domain" description="RING-type" evidence="10">
    <location>
        <begin position="73"/>
        <end position="114"/>
    </location>
</feature>
<dbReference type="PROSITE" id="PS50089">
    <property type="entry name" value="ZF_RING_2"/>
    <property type="match status" value="1"/>
</dbReference>
<keyword evidence="12" id="KW-1185">Reference proteome</keyword>
<dbReference type="Gene3D" id="3.30.40.10">
    <property type="entry name" value="Zinc/RING finger domain, C3HC4 (zinc finger)"/>
    <property type="match status" value="1"/>
</dbReference>
<name>A0AA88D2P8_FICCA</name>
<comment type="caution">
    <text evidence="11">The sequence shown here is derived from an EMBL/GenBank/DDBJ whole genome shotgun (WGS) entry which is preliminary data.</text>
</comment>
<sequence>MGAVCSCLKPPQEPEVDRDNSNQQGHCFSCCTNFVSKFTALFKNNKTAETQHSQDLEAETEVPKSPTEEEQECPICLEEYTKENPRIMMKCFHIYHLSCIYEWLERSNLCPVCNRLKEPDIFFKKVFDEEKEMEGKRGVEGL</sequence>
<dbReference type="PANTHER" id="PTHR46463:SF10">
    <property type="entry name" value="OS01G0926200 PROTEIN"/>
    <property type="match status" value="1"/>
</dbReference>
<keyword evidence="6" id="KW-0833">Ubl conjugation pathway</keyword>
<protein>
    <recommendedName>
        <fullName evidence="2">RING-type E3 ubiquitin transferase</fullName>
        <ecNumber evidence="2">2.3.2.27</ecNumber>
    </recommendedName>
</protein>
<reference evidence="11" key="1">
    <citation type="submission" date="2023-07" db="EMBL/GenBank/DDBJ databases">
        <title>draft genome sequence of fig (Ficus carica).</title>
        <authorList>
            <person name="Takahashi T."/>
            <person name="Nishimura K."/>
        </authorList>
    </citation>
    <scope>NUCLEOTIDE SEQUENCE</scope>
</reference>
<evidence type="ECO:0000313" key="12">
    <source>
        <dbReference type="Proteomes" id="UP001187192"/>
    </source>
</evidence>
<dbReference type="EMBL" id="BTGU01000013">
    <property type="protein sequence ID" value="GMN42040.1"/>
    <property type="molecule type" value="Genomic_DNA"/>
</dbReference>
<evidence type="ECO:0000313" key="11">
    <source>
        <dbReference type="EMBL" id="GMN42040.1"/>
    </source>
</evidence>
<dbReference type="GO" id="GO:0061630">
    <property type="term" value="F:ubiquitin protein ligase activity"/>
    <property type="evidence" value="ECO:0007669"/>
    <property type="project" value="UniProtKB-EC"/>
</dbReference>
<accession>A0AA88D2P8</accession>